<dbReference type="Proteomes" id="UP000053681">
    <property type="component" value="Unassembled WGS sequence"/>
</dbReference>
<dbReference type="AlphaFoldDB" id="A0A0V8JRK8"/>
<evidence type="ECO:0000313" key="11">
    <source>
        <dbReference type="Proteomes" id="UP000053681"/>
    </source>
</evidence>
<protein>
    <recommendedName>
        <fullName evidence="7">Flagellar assembly protein FliH</fullName>
    </recommendedName>
</protein>
<name>A0A0V8JRK8_9BACI</name>
<dbReference type="GO" id="GO:0015031">
    <property type="term" value="P:protein transport"/>
    <property type="evidence" value="ECO:0007669"/>
    <property type="project" value="UniProtKB-KW"/>
</dbReference>
<keyword evidence="6" id="KW-1006">Bacterial flagellum protein export</keyword>
<evidence type="ECO:0000256" key="3">
    <source>
        <dbReference type="ARBA" id="ARBA00022448"/>
    </source>
</evidence>
<evidence type="ECO:0000256" key="2">
    <source>
        <dbReference type="ARBA" id="ARBA00006602"/>
    </source>
</evidence>
<evidence type="ECO:0000256" key="1">
    <source>
        <dbReference type="ARBA" id="ARBA00003041"/>
    </source>
</evidence>
<feature type="domain" description="Flagellar assembly protein FliH/Type III secretion system HrpE" evidence="9">
    <location>
        <begin position="120"/>
        <end position="242"/>
    </location>
</feature>
<comment type="function">
    <text evidence="1">Needed for flagellar regrowth and assembly.</text>
</comment>
<dbReference type="NCBIfam" id="TIGR03825">
    <property type="entry name" value="FliH_bacil"/>
    <property type="match status" value="1"/>
</dbReference>
<dbReference type="Pfam" id="PF02108">
    <property type="entry name" value="FliH"/>
    <property type="match status" value="1"/>
</dbReference>
<reference evidence="10 11" key="1">
    <citation type="submission" date="2015-11" db="EMBL/GenBank/DDBJ databases">
        <title>Bacillus caseinolyticus sp nov.</title>
        <authorList>
            <person name="Dastager S.G."/>
            <person name="Mawlankar R."/>
        </authorList>
    </citation>
    <scope>NUCLEOTIDE SEQUENCE [LARGE SCALE GENOMIC DNA]</scope>
    <source>
        <strain evidence="10 11">SGD-V-76</strain>
    </source>
</reference>
<dbReference type="RefSeq" id="WP_025908987.1">
    <property type="nucleotide sequence ID" value="NZ_KQ758627.1"/>
</dbReference>
<evidence type="ECO:0000256" key="8">
    <source>
        <dbReference type="SAM" id="Coils"/>
    </source>
</evidence>
<comment type="similarity">
    <text evidence="2">Belongs to the FliH family.</text>
</comment>
<dbReference type="InterPro" id="IPR018035">
    <property type="entry name" value="Flagellar_FliH/T3SS_HrpE"/>
</dbReference>
<dbReference type="PANTHER" id="PTHR34982">
    <property type="entry name" value="YOP PROTEINS TRANSLOCATION PROTEIN L"/>
    <property type="match status" value="1"/>
</dbReference>
<evidence type="ECO:0000256" key="5">
    <source>
        <dbReference type="ARBA" id="ARBA00022927"/>
    </source>
</evidence>
<organism evidence="10 11">
    <name type="scientific">Priestia veravalensis</name>
    <dbReference type="NCBI Taxonomy" id="1414648"/>
    <lineage>
        <taxon>Bacteria</taxon>
        <taxon>Bacillati</taxon>
        <taxon>Bacillota</taxon>
        <taxon>Bacilli</taxon>
        <taxon>Bacillales</taxon>
        <taxon>Bacillaceae</taxon>
        <taxon>Priestia</taxon>
    </lineage>
</organism>
<dbReference type="PANTHER" id="PTHR34982:SF1">
    <property type="entry name" value="FLAGELLAR ASSEMBLY PROTEIN FLIH"/>
    <property type="match status" value="1"/>
</dbReference>
<evidence type="ECO:0000256" key="7">
    <source>
        <dbReference type="NCBIfam" id="TIGR03825"/>
    </source>
</evidence>
<dbReference type="InterPro" id="IPR051472">
    <property type="entry name" value="T3SS_Stator/FliH"/>
</dbReference>
<feature type="coiled-coil region" evidence="8">
    <location>
        <begin position="52"/>
        <end position="90"/>
    </location>
</feature>
<keyword evidence="4" id="KW-1005">Bacterial flagellum biogenesis</keyword>
<dbReference type="InterPro" id="IPR022524">
    <property type="entry name" value="FliH_Bacilli"/>
</dbReference>
<evidence type="ECO:0000259" key="9">
    <source>
        <dbReference type="Pfam" id="PF02108"/>
    </source>
</evidence>
<evidence type="ECO:0000313" key="10">
    <source>
        <dbReference type="EMBL" id="KSU89666.1"/>
    </source>
</evidence>
<dbReference type="GO" id="GO:0005829">
    <property type="term" value="C:cytosol"/>
    <property type="evidence" value="ECO:0007669"/>
    <property type="project" value="TreeGrafter"/>
</dbReference>
<sequence>MSSIIKSTYANHVHDSAKTIEIKPLFSGRNLINSNGQTAKNECPDKILTEAKEASTRLYEEAEARLLEARQQIEAERQQWENEKIQLYEAEKKKGFNAGYSEGQQAGYKDYTSLIEEARTAVNVAKKDYTDYLSQAEEVILELGFTLAEKVIGQNIQHKNEKSFVSLVKHAIKEVRESKELRVFVAPCHYEMVCENKQQLFDILNGEASLFIYADENLTDEHCIIESMYGKLDASVDSQLTELKKKLKLRLMEEKQSESEAAYS</sequence>
<accession>A0A0V8JRK8</accession>
<evidence type="ECO:0000256" key="4">
    <source>
        <dbReference type="ARBA" id="ARBA00022795"/>
    </source>
</evidence>
<dbReference type="GO" id="GO:0044781">
    <property type="term" value="P:bacterial-type flagellum organization"/>
    <property type="evidence" value="ECO:0007669"/>
    <property type="project" value="UniProtKB-KW"/>
</dbReference>
<gene>
    <name evidence="10" type="ORF">AS180_00775</name>
</gene>
<keyword evidence="11" id="KW-1185">Reference proteome</keyword>
<keyword evidence="5" id="KW-0653">Protein transport</keyword>
<keyword evidence="8" id="KW-0175">Coiled coil</keyword>
<comment type="caution">
    <text evidence="10">The sequence shown here is derived from an EMBL/GenBank/DDBJ whole genome shotgun (WGS) entry which is preliminary data.</text>
</comment>
<proteinExistence type="inferred from homology"/>
<evidence type="ECO:0000256" key="6">
    <source>
        <dbReference type="ARBA" id="ARBA00023225"/>
    </source>
</evidence>
<dbReference type="EMBL" id="LNQP01000002">
    <property type="protein sequence ID" value="KSU89666.1"/>
    <property type="molecule type" value="Genomic_DNA"/>
</dbReference>
<keyword evidence="3" id="KW-0813">Transport</keyword>